<keyword evidence="5" id="KW-1185">Reference proteome</keyword>
<dbReference type="AlphaFoldDB" id="A0A8K0Y036"/>
<feature type="signal peptide" evidence="2">
    <location>
        <begin position="1"/>
        <end position="21"/>
    </location>
</feature>
<gene>
    <name evidence="4" type="ORF">JJB97_13065</name>
</gene>
<dbReference type="Proteomes" id="UP000659047">
    <property type="component" value="Unassembled WGS sequence"/>
</dbReference>
<proteinExistence type="predicted"/>
<evidence type="ECO:0000256" key="1">
    <source>
        <dbReference type="ARBA" id="ARBA00022729"/>
    </source>
</evidence>
<dbReference type="InterPro" id="IPR052177">
    <property type="entry name" value="Divisome_Glycosyl_Hydrolase"/>
</dbReference>
<dbReference type="EMBL" id="JAEPBH010000034">
    <property type="protein sequence ID" value="MBK4716239.1"/>
    <property type="molecule type" value="Genomic_DNA"/>
</dbReference>
<dbReference type="RefSeq" id="WP_238714444.1">
    <property type="nucleotide sequence ID" value="NZ_JAEPBH010000034.1"/>
</dbReference>
<organism evidence="4 5">
    <name type="scientific">Tenebrionibacter intestinalis</name>
    <dbReference type="NCBI Taxonomy" id="2799638"/>
    <lineage>
        <taxon>Bacteria</taxon>
        <taxon>Pseudomonadati</taxon>
        <taxon>Pseudomonadota</taxon>
        <taxon>Gammaproteobacteria</taxon>
        <taxon>Enterobacterales</taxon>
        <taxon>Enterobacteriaceae</taxon>
        <taxon>Tenebrionibacter/Tenebrionicola group</taxon>
        <taxon>Tenebrionibacter</taxon>
    </lineage>
</organism>
<protein>
    <submittedName>
        <fullName evidence="4">Glycoside hydrolase family 10 protein</fullName>
    </submittedName>
</protein>
<keyword evidence="4" id="KW-0378">Hydrolase</keyword>
<evidence type="ECO:0000313" key="4">
    <source>
        <dbReference type="EMBL" id="MBK4716239.1"/>
    </source>
</evidence>
<dbReference type="InterPro" id="IPR003790">
    <property type="entry name" value="GHL10"/>
</dbReference>
<dbReference type="InterPro" id="IPR017853">
    <property type="entry name" value="GH"/>
</dbReference>
<dbReference type="Gene3D" id="3.20.20.80">
    <property type="entry name" value="Glycosidases"/>
    <property type="match status" value="1"/>
</dbReference>
<evidence type="ECO:0000256" key="2">
    <source>
        <dbReference type="SAM" id="SignalP"/>
    </source>
</evidence>
<dbReference type="PROSITE" id="PS51257">
    <property type="entry name" value="PROKAR_LIPOPROTEIN"/>
    <property type="match status" value="1"/>
</dbReference>
<dbReference type="SUPFAM" id="SSF51445">
    <property type="entry name" value="(Trans)glycosidases"/>
    <property type="match status" value="1"/>
</dbReference>
<dbReference type="PANTHER" id="PTHR43405:SF1">
    <property type="entry name" value="GLYCOSYL HYDROLASE DIGH"/>
    <property type="match status" value="1"/>
</dbReference>
<sequence length="430" mass="48558">MLQSRGWRQALALLILACVLAGCSDPENKRDLPQTPLTQKEPPVRGVWLTTVYGLDWPPRASVGAVSDAERIRQQQQALLDKLDNMVRTGINTVFFQVKPDGAALYRSALLPWSAVLTGTMGKDPGYDPLAFIIEQAHMRGIKVHAWLNPYRVTMDTSPQTVAALNATRHASPASVYIQHPRWIRTASHRFVLDPGLPEVRDWITQIVSELLSRYALDGIQFDDYFYYETPDSRLDDSASWRQYGGGFASRDDWRRDNTLQLIRQVSNAIHTSKPGIAFGVSPSGIWRNAASDVRGSATCGGNTAYDAAFADTLQWVRQGMLDYIAPQLYWPFNRNAARYDTLVRWWANAVAGTRTRLYIGIALYKVNQSVANEPDWAIDGGISELKRQLDLNDNLPDVSGTILFREDFLHQPRTRHAVEYLRQRWAPDK</sequence>
<feature type="domain" description="Glycosyl hydrolase-like 10" evidence="3">
    <location>
        <begin position="44"/>
        <end position="378"/>
    </location>
</feature>
<name>A0A8K0Y036_9ENTR</name>
<feature type="chain" id="PRO_5035482869" evidence="2">
    <location>
        <begin position="22"/>
        <end position="430"/>
    </location>
</feature>
<accession>A0A8K0Y036</accession>
<dbReference type="Pfam" id="PF02638">
    <property type="entry name" value="GHL10"/>
    <property type="match status" value="1"/>
</dbReference>
<keyword evidence="1 2" id="KW-0732">Signal</keyword>
<evidence type="ECO:0000313" key="5">
    <source>
        <dbReference type="Proteomes" id="UP000659047"/>
    </source>
</evidence>
<reference evidence="4" key="1">
    <citation type="submission" date="2021-01" db="EMBL/GenBank/DDBJ databases">
        <title>Intestinitalea alba gen. nov., sp. nov., a novel genus of the family Enterobacteriaceae, isolated from the gut of the plastic-eating mealworm Tenebrio molitor L.</title>
        <authorList>
            <person name="Yang Y."/>
        </authorList>
    </citation>
    <scope>NUCLEOTIDE SEQUENCE</scope>
    <source>
        <strain evidence="4">BIT-L3</strain>
    </source>
</reference>
<comment type="caution">
    <text evidence="4">The sequence shown here is derived from an EMBL/GenBank/DDBJ whole genome shotgun (WGS) entry which is preliminary data.</text>
</comment>
<evidence type="ECO:0000259" key="3">
    <source>
        <dbReference type="Pfam" id="PF02638"/>
    </source>
</evidence>
<dbReference type="GO" id="GO:0016787">
    <property type="term" value="F:hydrolase activity"/>
    <property type="evidence" value="ECO:0007669"/>
    <property type="project" value="UniProtKB-KW"/>
</dbReference>
<dbReference type="PANTHER" id="PTHR43405">
    <property type="entry name" value="GLYCOSYL HYDROLASE DIGH"/>
    <property type="match status" value="1"/>
</dbReference>